<evidence type="ECO:0000256" key="4">
    <source>
        <dbReference type="ARBA" id="ARBA00022692"/>
    </source>
</evidence>
<feature type="transmembrane region" description="Helical" evidence="8">
    <location>
        <begin position="352"/>
        <end position="374"/>
    </location>
</feature>
<dbReference type="AlphaFoldDB" id="A0A8J6T968"/>
<evidence type="ECO:0000256" key="8">
    <source>
        <dbReference type="RuleBase" id="RU362002"/>
    </source>
</evidence>
<dbReference type="InterPro" id="IPR024041">
    <property type="entry name" value="NH4_transpt_AmtB-like_dom"/>
</dbReference>
<feature type="transmembrane region" description="Helical" evidence="8">
    <location>
        <begin position="159"/>
        <end position="182"/>
    </location>
</feature>
<dbReference type="Gene3D" id="1.10.3430.10">
    <property type="entry name" value="Ammonium transporter AmtB like domains"/>
    <property type="match status" value="1"/>
</dbReference>
<dbReference type="FunFam" id="1.10.3430.10:FF:000011">
    <property type="entry name" value="Ammonium transporter"/>
    <property type="match status" value="1"/>
</dbReference>
<evidence type="ECO:0000256" key="6">
    <source>
        <dbReference type="ARBA" id="ARBA00023136"/>
    </source>
</evidence>
<dbReference type="Proteomes" id="UP000599024">
    <property type="component" value="Unassembled WGS sequence"/>
</dbReference>
<feature type="transmembrane region" description="Helical" evidence="8">
    <location>
        <begin position="36"/>
        <end position="57"/>
    </location>
</feature>
<keyword evidence="4 8" id="KW-0812">Transmembrane</keyword>
<evidence type="ECO:0000313" key="10">
    <source>
        <dbReference type="EMBL" id="MBC8207578.1"/>
    </source>
</evidence>
<comment type="caution">
    <text evidence="10">The sequence shown here is derived from an EMBL/GenBank/DDBJ whole genome shotgun (WGS) entry which is preliminary data.</text>
</comment>
<dbReference type="InterPro" id="IPR029020">
    <property type="entry name" value="Ammonium/urea_transptr"/>
</dbReference>
<comment type="similarity">
    <text evidence="2 8">Belongs to the ammonia transporter channel (TC 1.A.11.2) family.</text>
</comment>
<organism evidence="10 11">
    <name type="scientific">Candidatus Desulfatifera sulfidica</name>
    <dbReference type="NCBI Taxonomy" id="2841691"/>
    <lineage>
        <taxon>Bacteria</taxon>
        <taxon>Pseudomonadati</taxon>
        <taxon>Thermodesulfobacteriota</taxon>
        <taxon>Desulfobulbia</taxon>
        <taxon>Desulfobulbales</taxon>
        <taxon>Desulfobulbaceae</taxon>
        <taxon>Candidatus Desulfatifera</taxon>
    </lineage>
</organism>
<feature type="transmembrane region" description="Helical" evidence="8">
    <location>
        <begin position="99"/>
        <end position="119"/>
    </location>
</feature>
<proteinExistence type="inferred from homology"/>
<dbReference type="SUPFAM" id="SSF111352">
    <property type="entry name" value="Ammonium transporter"/>
    <property type="match status" value="1"/>
</dbReference>
<keyword evidence="6 8" id="KW-0472">Membrane</keyword>
<keyword evidence="3 8" id="KW-0813">Transport</keyword>
<keyword evidence="7 8" id="KW-0924">Ammonia transport</keyword>
<dbReference type="GO" id="GO:0008519">
    <property type="term" value="F:ammonium channel activity"/>
    <property type="evidence" value="ECO:0007669"/>
    <property type="project" value="InterPro"/>
</dbReference>
<protein>
    <recommendedName>
        <fullName evidence="8">Ammonium transporter</fullName>
    </recommendedName>
</protein>
<evidence type="ECO:0000256" key="1">
    <source>
        <dbReference type="ARBA" id="ARBA00004141"/>
    </source>
</evidence>
<name>A0A8J6T968_9BACT</name>
<dbReference type="EMBL" id="JACNLK010000005">
    <property type="protein sequence ID" value="MBC8207578.1"/>
    <property type="molecule type" value="Genomic_DNA"/>
</dbReference>
<feature type="transmembrane region" description="Helical" evidence="8">
    <location>
        <begin position="126"/>
        <end position="147"/>
    </location>
</feature>
<accession>A0A8J6T968</accession>
<dbReference type="PANTHER" id="PTHR43029:SF10">
    <property type="entry name" value="AMMONIUM TRANSPORTER MEP2"/>
    <property type="match status" value="1"/>
</dbReference>
<feature type="transmembrane region" description="Helical" evidence="8">
    <location>
        <begin position="227"/>
        <end position="246"/>
    </location>
</feature>
<comment type="subcellular location">
    <subcellularLocation>
        <location evidence="8">Cell membrane</location>
        <topology evidence="8">Multi-pass membrane protein</topology>
    </subcellularLocation>
    <subcellularLocation>
        <location evidence="1">Membrane</location>
        <topology evidence="1">Multi-pass membrane protein</topology>
    </subcellularLocation>
</comment>
<evidence type="ECO:0000256" key="7">
    <source>
        <dbReference type="ARBA" id="ARBA00023177"/>
    </source>
</evidence>
<sequence length="405" mass="41977">MNHADTAFIMAAAGLVFLMTPGLALFYAGMVRGKNVLGTIMQSFFMVALISIEWVYLGYSMSFGPDVGGVIGDLSWAGLRGVTSAPSPDYASTIPQTVFMIYQCMFAIITPALITGAFAERVKFGPFVIFALLWAILVYNPVCHWVWGKGGWLGNLGVMDFAGGLVVHVTCGAAALAAVLVIGPRKGFGRVSFMPHNLPMTVLGTGLLWFGWFGFNGGSALAADGVAATAFVATHLAGMAGMLMWVIMEYVKLGKPTILGAASGAISGLATITPAAGFVGPNAAILIGLMAGVVCFLAVNAKHRLGFDDSLDVVGIHGVGGVVGTLCLGVFASTKVNPGGVDGLLAGNAAQLGLQAFGVVVVLVYTLVVSWLLLKGLDMTVGIRLSEEAEVEGLDSAEHSETAYN</sequence>
<feature type="transmembrane region" description="Helical" evidence="8">
    <location>
        <begin position="313"/>
        <end position="332"/>
    </location>
</feature>
<dbReference type="InterPro" id="IPR001905">
    <property type="entry name" value="Ammonium_transpt"/>
</dbReference>
<dbReference type="NCBIfam" id="TIGR00836">
    <property type="entry name" value="amt"/>
    <property type="match status" value="1"/>
</dbReference>
<gene>
    <name evidence="10" type="ORF">H8E79_00190</name>
</gene>
<feature type="transmembrane region" description="Helical" evidence="8">
    <location>
        <begin position="258"/>
        <end position="277"/>
    </location>
</feature>
<feature type="transmembrane region" description="Helical" evidence="8">
    <location>
        <begin position="6"/>
        <end position="29"/>
    </location>
</feature>
<dbReference type="Pfam" id="PF00909">
    <property type="entry name" value="Ammonium_transp"/>
    <property type="match status" value="1"/>
</dbReference>
<evidence type="ECO:0000256" key="3">
    <source>
        <dbReference type="ARBA" id="ARBA00022448"/>
    </source>
</evidence>
<evidence type="ECO:0000256" key="2">
    <source>
        <dbReference type="ARBA" id="ARBA00005887"/>
    </source>
</evidence>
<evidence type="ECO:0000259" key="9">
    <source>
        <dbReference type="Pfam" id="PF00909"/>
    </source>
</evidence>
<feature type="transmembrane region" description="Helical" evidence="8">
    <location>
        <begin position="283"/>
        <end position="301"/>
    </location>
</feature>
<reference evidence="10 11" key="1">
    <citation type="submission" date="2020-08" db="EMBL/GenBank/DDBJ databases">
        <title>Bridging the membrane lipid divide: bacteria of the FCB group superphylum have the potential to synthesize archaeal ether lipids.</title>
        <authorList>
            <person name="Villanueva L."/>
            <person name="Von Meijenfeldt F.A.B."/>
            <person name="Westbye A.B."/>
            <person name="Yadav S."/>
            <person name="Hopmans E.C."/>
            <person name="Dutilh B.E."/>
            <person name="Sinninghe Damste J.S."/>
        </authorList>
    </citation>
    <scope>NUCLEOTIDE SEQUENCE [LARGE SCALE GENOMIC DNA]</scope>
    <source>
        <strain evidence="10">NIOZ-UU81</strain>
    </source>
</reference>
<evidence type="ECO:0000256" key="5">
    <source>
        <dbReference type="ARBA" id="ARBA00022989"/>
    </source>
</evidence>
<feature type="transmembrane region" description="Helical" evidence="8">
    <location>
        <begin position="194"/>
        <end position="215"/>
    </location>
</feature>
<evidence type="ECO:0000313" key="11">
    <source>
        <dbReference type="Proteomes" id="UP000599024"/>
    </source>
</evidence>
<feature type="domain" description="Ammonium transporter AmtB-like" evidence="9">
    <location>
        <begin position="7"/>
        <end position="404"/>
    </location>
</feature>
<keyword evidence="5 8" id="KW-1133">Transmembrane helix</keyword>
<dbReference type="GO" id="GO:0005886">
    <property type="term" value="C:plasma membrane"/>
    <property type="evidence" value="ECO:0007669"/>
    <property type="project" value="UniProtKB-SubCell"/>
</dbReference>
<dbReference type="PANTHER" id="PTHR43029">
    <property type="entry name" value="AMMONIUM TRANSPORTER MEP2"/>
    <property type="match status" value="1"/>
</dbReference>